<keyword evidence="2" id="KW-0732">Signal</keyword>
<dbReference type="Gene3D" id="2.60.120.260">
    <property type="entry name" value="Galactose-binding domain-like"/>
    <property type="match status" value="1"/>
</dbReference>
<comment type="caution">
    <text evidence="4">The sequence shown here is derived from an EMBL/GenBank/DDBJ whole genome shotgun (WGS) entry which is preliminary data.</text>
</comment>
<sequence length="220" mass="22492">MLKTLFILSGLALYSSSSIVNAGAILSATSGTINSGGPGFGTLTETFDQSGLSVGYTSGVTDFDAYIALGPTHTDTFGGFEWFSNSGTSSASVTYDLGGIFSIDALALWNEESSGIGSLDLLTSTDGVTFTSLVSGLLPTDHFAGAYSADVFNFSAVNAQYIQFDMSGCPQPNVGSFSACSIGEVAFREAGAAQVPVPGTIVLLGLGIAGLGSIRRKRTN</sequence>
<evidence type="ECO:0000313" key="4">
    <source>
        <dbReference type="EMBL" id="TVT59882.1"/>
    </source>
</evidence>
<feature type="transmembrane region" description="Helical" evidence="1">
    <location>
        <begin position="195"/>
        <end position="214"/>
    </location>
</feature>
<dbReference type="PROSITE" id="PS50022">
    <property type="entry name" value="FA58C_3"/>
    <property type="match status" value="1"/>
</dbReference>
<feature type="chain" id="PRO_5021738926" evidence="2">
    <location>
        <begin position="23"/>
        <end position="220"/>
    </location>
</feature>
<dbReference type="NCBIfam" id="TIGR02595">
    <property type="entry name" value="PEP_CTERM"/>
    <property type="match status" value="1"/>
</dbReference>
<evidence type="ECO:0000313" key="5">
    <source>
        <dbReference type="Proteomes" id="UP000317355"/>
    </source>
</evidence>
<name>A0A558DFX2_9GAMM</name>
<keyword evidence="1" id="KW-0812">Transmembrane</keyword>
<feature type="domain" description="F5/8 type C" evidence="3">
    <location>
        <begin position="35"/>
        <end position="164"/>
    </location>
</feature>
<reference evidence="4 5" key="1">
    <citation type="submission" date="2019-07" db="EMBL/GenBank/DDBJ databases">
        <title>The pathways for chlorine oxyanion respiration interact through the shared metabolite chlorate.</title>
        <authorList>
            <person name="Barnum T.P."/>
            <person name="Cheng Y."/>
            <person name="Hill K.A."/>
            <person name="Lucas L.N."/>
            <person name="Carlson H.K."/>
            <person name="Coates J.D."/>
        </authorList>
    </citation>
    <scope>NUCLEOTIDE SEQUENCE [LARGE SCALE GENOMIC DNA]</scope>
    <source>
        <strain evidence="4">BK-3</strain>
    </source>
</reference>
<evidence type="ECO:0000256" key="2">
    <source>
        <dbReference type="SAM" id="SignalP"/>
    </source>
</evidence>
<gene>
    <name evidence="4" type="ORF">FHK82_02575</name>
</gene>
<protein>
    <submittedName>
        <fullName evidence="4">Discoidin domain-containing protein</fullName>
    </submittedName>
</protein>
<evidence type="ECO:0000259" key="3">
    <source>
        <dbReference type="PROSITE" id="PS50022"/>
    </source>
</evidence>
<dbReference type="InterPro" id="IPR008979">
    <property type="entry name" value="Galactose-bd-like_sf"/>
</dbReference>
<accession>A0A558DFX2</accession>
<dbReference type="Pfam" id="PF07589">
    <property type="entry name" value="PEP-CTERM"/>
    <property type="match status" value="1"/>
</dbReference>
<dbReference type="Proteomes" id="UP000317355">
    <property type="component" value="Unassembled WGS sequence"/>
</dbReference>
<dbReference type="AlphaFoldDB" id="A0A558DFX2"/>
<dbReference type="EMBL" id="VMRY01000003">
    <property type="protein sequence ID" value="TVT59882.1"/>
    <property type="molecule type" value="Genomic_DNA"/>
</dbReference>
<feature type="signal peptide" evidence="2">
    <location>
        <begin position="1"/>
        <end position="22"/>
    </location>
</feature>
<evidence type="ECO:0000256" key="1">
    <source>
        <dbReference type="SAM" id="Phobius"/>
    </source>
</evidence>
<dbReference type="InterPro" id="IPR013424">
    <property type="entry name" value="Ice-binding_C"/>
</dbReference>
<dbReference type="InterPro" id="IPR000421">
    <property type="entry name" value="FA58C"/>
</dbReference>
<dbReference type="SUPFAM" id="SSF49785">
    <property type="entry name" value="Galactose-binding domain-like"/>
    <property type="match status" value="1"/>
</dbReference>
<keyword evidence="1" id="KW-0472">Membrane</keyword>
<organism evidence="4 5">
    <name type="scientific">Sedimenticola thiotaurini</name>
    <dbReference type="NCBI Taxonomy" id="1543721"/>
    <lineage>
        <taxon>Bacteria</taxon>
        <taxon>Pseudomonadati</taxon>
        <taxon>Pseudomonadota</taxon>
        <taxon>Gammaproteobacteria</taxon>
        <taxon>Chromatiales</taxon>
        <taxon>Sedimenticolaceae</taxon>
        <taxon>Sedimenticola</taxon>
    </lineage>
</organism>
<keyword evidence="1" id="KW-1133">Transmembrane helix</keyword>
<proteinExistence type="predicted"/>